<gene>
    <name evidence="9" type="ORF">SY83_07325</name>
</gene>
<dbReference type="CDD" id="cd00609">
    <property type="entry name" value="AAT_like"/>
    <property type="match status" value="1"/>
</dbReference>
<dbReference type="RefSeq" id="WP_068605575.1">
    <property type="nucleotide sequence ID" value="NZ_CP011388.1"/>
</dbReference>
<dbReference type="InterPro" id="IPR051446">
    <property type="entry name" value="HTH_trans_reg/aminotransferase"/>
</dbReference>
<keyword evidence="4" id="KW-0663">Pyridoxal phosphate</keyword>
<name>A0A172TGH7_9BACL</name>
<evidence type="ECO:0000256" key="5">
    <source>
        <dbReference type="ARBA" id="ARBA00023015"/>
    </source>
</evidence>
<evidence type="ECO:0000256" key="6">
    <source>
        <dbReference type="ARBA" id="ARBA00023125"/>
    </source>
</evidence>
<evidence type="ECO:0000259" key="8">
    <source>
        <dbReference type="PROSITE" id="PS50949"/>
    </source>
</evidence>
<dbReference type="GO" id="GO:0003677">
    <property type="term" value="F:DNA binding"/>
    <property type="evidence" value="ECO:0007669"/>
    <property type="project" value="UniProtKB-KW"/>
</dbReference>
<dbReference type="PRINTS" id="PR00035">
    <property type="entry name" value="HTHGNTR"/>
</dbReference>
<keyword evidence="5" id="KW-0805">Transcription regulation</keyword>
<dbReference type="PANTHER" id="PTHR46577:SF1">
    <property type="entry name" value="HTH-TYPE TRANSCRIPTIONAL REGULATORY PROTEIN GABR"/>
    <property type="match status" value="1"/>
</dbReference>
<reference evidence="9 10" key="1">
    <citation type="submission" date="2015-01" db="EMBL/GenBank/DDBJ databases">
        <title>Paenibacillus swuensis/DY6/whole genome sequencing.</title>
        <authorList>
            <person name="Kim M.K."/>
            <person name="Srinivasan S."/>
            <person name="Lee J.-J."/>
        </authorList>
    </citation>
    <scope>NUCLEOTIDE SEQUENCE [LARGE SCALE GENOMIC DNA]</scope>
    <source>
        <strain evidence="9 10">DY6</strain>
    </source>
</reference>
<protein>
    <recommendedName>
        <fullName evidence="8">HTH gntR-type domain-containing protein</fullName>
    </recommendedName>
</protein>
<dbReference type="EMBL" id="CP011388">
    <property type="protein sequence ID" value="ANE46120.1"/>
    <property type="molecule type" value="Genomic_DNA"/>
</dbReference>
<evidence type="ECO:0000256" key="7">
    <source>
        <dbReference type="ARBA" id="ARBA00023163"/>
    </source>
</evidence>
<dbReference type="PROSITE" id="PS50949">
    <property type="entry name" value="HTH_GNTR"/>
    <property type="match status" value="1"/>
</dbReference>
<dbReference type="GO" id="GO:0030170">
    <property type="term" value="F:pyridoxal phosphate binding"/>
    <property type="evidence" value="ECO:0007669"/>
    <property type="project" value="InterPro"/>
</dbReference>
<keyword evidence="3" id="KW-0032">Aminotransferase</keyword>
<dbReference type="SUPFAM" id="SSF53383">
    <property type="entry name" value="PLP-dependent transferases"/>
    <property type="match status" value="1"/>
</dbReference>
<dbReference type="Gene3D" id="1.10.10.10">
    <property type="entry name" value="Winged helix-like DNA-binding domain superfamily/Winged helix DNA-binding domain"/>
    <property type="match status" value="1"/>
</dbReference>
<feature type="domain" description="HTH gntR-type" evidence="8">
    <location>
        <begin position="15"/>
        <end position="83"/>
    </location>
</feature>
<dbReference type="Proteomes" id="UP000076927">
    <property type="component" value="Chromosome"/>
</dbReference>
<dbReference type="CDD" id="cd07377">
    <property type="entry name" value="WHTH_GntR"/>
    <property type="match status" value="1"/>
</dbReference>
<dbReference type="InterPro" id="IPR036390">
    <property type="entry name" value="WH_DNA-bd_sf"/>
</dbReference>
<comment type="cofactor">
    <cofactor evidence="1">
        <name>pyridoxal 5'-phosphate</name>
        <dbReference type="ChEBI" id="CHEBI:597326"/>
    </cofactor>
</comment>
<keyword evidence="6" id="KW-0238">DNA-binding</keyword>
<dbReference type="PATRIC" id="fig|1178515.4.peg.1464"/>
<dbReference type="InterPro" id="IPR004839">
    <property type="entry name" value="Aminotransferase_I/II_large"/>
</dbReference>
<evidence type="ECO:0000313" key="9">
    <source>
        <dbReference type="EMBL" id="ANE46120.1"/>
    </source>
</evidence>
<dbReference type="AlphaFoldDB" id="A0A172TGH7"/>
<dbReference type="GO" id="GO:0003700">
    <property type="term" value="F:DNA-binding transcription factor activity"/>
    <property type="evidence" value="ECO:0007669"/>
    <property type="project" value="InterPro"/>
</dbReference>
<evidence type="ECO:0000256" key="3">
    <source>
        <dbReference type="ARBA" id="ARBA00022576"/>
    </source>
</evidence>
<dbReference type="Gene3D" id="3.40.640.10">
    <property type="entry name" value="Type I PLP-dependent aspartate aminotransferase-like (Major domain)"/>
    <property type="match status" value="1"/>
</dbReference>
<dbReference type="KEGG" id="pswu:SY83_07325"/>
<evidence type="ECO:0000256" key="1">
    <source>
        <dbReference type="ARBA" id="ARBA00001933"/>
    </source>
</evidence>
<organism evidence="9 10">
    <name type="scientific">Paenibacillus swuensis</name>
    <dbReference type="NCBI Taxonomy" id="1178515"/>
    <lineage>
        <taxon>Bacteria</taxon>
        <taxon>Bacillati</taxon>
        <taxon>Bacillota</taxon>
        <taxon>Bacilli</taxon>
        <taxon>Bacillales</taxon>
        <taxon>Paenibacillaceae</taxon>
        <taxon>Paenibacillus</taxon>
    </lineage>
</organism>
<comment type="similarity">
    <text evidence="2">In the C-terminal section; belongs to the class-I pyridoxal-phosphate-dependent aminotransferase family.</text>
</comment>
<dbReference type="SMART" id="SM00345">
    <property type="entry name" value="HTH_GNTR"/>
    <property type="match status" value="1"/>
</dbReference>
<dbReference type="InterPro" id="IPR000524">
    <property type="entry name" value="Tscrpt_reg_HTH_GntR"/>
</dbReference>
<dbReference type="InterPro" id="IPR015421">
    <property type="entry name" value="PyrdxlP-dep_Trfase_major"/>
</dbReference>
<evidence type="ECO:0000256" key="4">
    <source>
        <dbReference type="ARBA" id="ARBA00022898"/>
    </source>
</evidence>
<dbReference type="SUPFAM" id="SSF46785">
    <property type="entry name" value="Winged helix' DNA-binding domain"/>
    <property type="match status" value="1"/>
</dbReference>
<accession>A0A172TGH7</accession>
<keyword evidence="10" id="KW-1185">Reference proteome</keyword>
<dbReference type="GO" id="GO:0008483">
    <property type="term" value="F:transaminase activity"/>
    <property type="evidence" value="ECO:0007669"/>
    <property type="project" value="UniProtKB-KW"/>
</dbReference>
<keyword evidence="7" id="KW-0804">Transcription</keyword>
<dbReference type="PANTHER" id="PTHR46577">
    <property type="entry name" value="HTH-TYPE TRANSCRIPTIONAL REGULATORY PROTEIN GABR"/>
    <property type="match status" value="1"/>
</dbReference>
<dbReference type="InterPro" id="IPR036388">
    <property type="entry name" value="WH-like_DNA-bd_sf"/>
</dbReference>
<dbReference type="STRING" id="1178515.SY83_07325"/>
<dbReference type="Pfam" id="PF00392">
    <property type="entry name" value="GntR"/>
    <property type="match status" value="1"/>
</dbReference>
<dbReference type="OrthoDB" id="9808770at2"/>
<dbReference type="Pfam" id="PF00155">
    <property type="entry name" value="Aminotran_1_2"/>
    <property type="match status" value="1"/>
</dbReference>
<keyword evidence="3" id="KW-0808">Transferase</keyword>
<sequence length="482" mass="53682">MDIQLVLYPYEQEHRFKYLALYHALRDAILGGTVIYGDKLPSTRQLAEQYGVSRGSVNEAYGMLIAEGYLDAVEGSGTYVAFKTDRGDRIPQDDRGRVRLSAWGERVEGIGMRRANRVKQAAPLSFAMGVPDLSLFPLAEWTRLISAETRKLARVPRGDAWEAQGHRPLREAIALYLRRARGIAADPDDIVVFGGSMQALALLAQLLLDSGEPAVLESPGYPGADLAVRSAGGVPVYARVDEQGLVPEDWPARMLIATPSRQFPTGRVLSLERRQSLLAWAERHGSVIVEDDYDSEFRWGGRPIEPLKALDRAGRVVYVGTFTKTMLPDLRIGYALLPRRLTGAAAAAKALYEPHPTAVLEQRALAAFMRSGAYERHLRRMTRLYGRKAKALAALLQSHLADAFEIIPSDAGMHIFGWWRGSASLYNEYRYTCFASGVSWTDGTGYDLADRRPSACFGFSHLSEEEWVRGVRIMHEVWLNLD</sequence>
<dbReference type="InterPro" id="IPR015424">
    <property type="entry name" value="PyrdxlP-dep_Trfase"/>
</dbReference>
<evidence type="ECO:0000313" key="10">
    <source>
        <dbReference type="Proteomes" id="UP000076927"/>
    </source>
</evidence>
<proteinExistence type="inferred from homology"/>
<evidence type="ECO:0000256" key="2">
    <source>
        <dbReference type="ARBA" id="ARBA00005384"/>
    </source>
</evidence>